<dbReference type="Proteomes" id="UP000467841">
    <property type="component" value="Unassembled WGS sequence"/>
</dbReference>
<accession>A0A6D2I6Q7</accession>
<dbReference type="PANTHER" id="PTHR45835:SF99">
    <property type="entry name" value="CHROMO DOMAIN-CONTAINING PROTEIN-RELATED"/>
    <property type="match status" value="1"/>
</dbReference>
<sequence length="97" mass="11402">MSPYEALYGRPCRTPLCWTEVGERRVFGPPIVDHTMDRLLEIGTNMKKAQDRQKKYADQKRREVTFETGDMVLMIGFVSGCERYDMKCGGMQQWYIR</sequence>
<dbReference type="PANTHER" id="PTHR45835">
    <property type="entry name" value="YALI0A06105P"/>
    <property type="match status" value="1"/>
</dbReference>
<protein>
    <submittedName>
        <fullName evidence="1">Uncharacterized protein</fullName>
    </submittedName>
</protein>
<keyword evidence="2" id="KW-1185">Reference proteome</keyword>
<evidence type="ECO:0000313" key="1">
    <source>
        <dbReference type="EMBL" id="CAA7021049.1"/>
    </source>
</evidence>
<dbReference type="AlphaFoldDB" id="A0A6D2I6Q7"/>
<evidence type="ECO:0000313" key="2">
    <source>
        <dbReference type="Proteomes" id="UP000467841"/>
    </source>
</evidence>
<name>A0A6D2I6Q7_9BRAS</name>
<gene>
    <name evidence="1" type="ORF">MERR_LOCUS8284</name>
</gene>
<organism evidence="1 2">
    <name type="scientific">Microthlaspi erraticum</name>
    <dbReference type="NCBI Taxonomy" id="1685480"/>
    <lineage>
        <taxon>Eukaryota</taxon>
        <taxon>Viridiplantae</taxon>
        <taxon>Streptophyta</taxon>
        <taxon>Embryophyta</taxon>
        <taxon>Tracheophyta</taxon>
        <taxon>Spermatophyta</taxon>
        <taxon>Magnoliopsida</taxon>
        <taxon>eudicotyledons</taxon>
        <taxon>Gunneridae</taxon>
        <taxon>Pentapetalae</taxon>
        <taxon>rosids</taxon>
        <taxon>malvids</taxon>
        <taxon>Brassicales</taxon>
        <taxon>Brassicaceae</taxon>
        <taxon>Coluteocarpeae</taxon>
        <taxon>Microthlaspi</taxon>
    </lineage>
</organism>
<comment type="caution">
    <text evidence="1">The sequence shown here is derived from an EMBL/GenBank/DDBJ whole genome shotgun (WGS) entry which is preliminary data.</text>
</comment>
<reference evidence="1" key="1">
    <citation type="submission" date="2020-01" db="EMBL/GenBank/DDBJ databases">
        <authorList>
            <person name="Mishra B."/>
        </authorList>
    </citation>
    <scope>NUCLEOTIDE SEQUENCE [LARGE SCALE GENOMIC DNA]</scope>
</reference>
<dbReference type="EMBL" id="CACVBM020000577">
    <property type="protein sequence ID" value="CAA7021049.1"/>
    <property type="molecule type" value="Genomic_DNA"/>
</dbReference>
<proteinExistence type="predicted"/>
<dbReference type="OrthoDB" id="1001672at2759"/>